<reference evidence="1" key="2">
    <citation type="submission" date="2021-03" db="UniProtKB">
        <authorList>
            <consortium name="EnsemblPlants"/>
        </authorList>
    </citation>
    <scope>IDENTIFICATION</scope>
</reference>
<reference evidence="1" key="1">
    <citation type="submission" date="2018-11" db="EMBL/GenBank/DDBJ databases">
        <authorList>
            <person name="Grassa J C."/>
        </authorList>
    </citation>
    <scope>NUCLEOTIDE SEQUENCE [LARGE SCALE GENOMIC DNA]</scope>
</reference>
<dbReference type="Gramene" id="evm.model.01.545">
    <property type="protein sequence ID" value="cds.evm.model.01.545"/>
    <property type="gene ID" value="evm.TU.01.545"/>
</dbReference>
<proteinExistence type="predicted"/>
<sequence length="124" mass="13274">MVCWWVWFDRNSVLFGKKVSRLDVVVDLALATLEEFQGVRAFEATPVACVVTAGRGFAGYGGVVRDGEGVVWATWALGGKGECVVEVAEFLACSGRPSIDDVISLLAAVSGVVRVILFCVMRMG</sequence>
<protein>
    <submittedName>
        <fullName evidence="1">Uncharacterized protein</fullName>
    </submittedName>
</protein>
<dbReference type="AlphaFoldDB" id="A0A803NPM2"/>
<dbReference type="EnsemblPlants" id="evm.model.01.545">
    <property type="protein sequence ID" value="cds.evm.model.01.545"/>
    <property type="gene ID" value="evm.TU.01.545"/>
</dbReference>
<evidence type="ECO:0000313" key="1">
    <source>
        <dbReference type="EnsemblPlants" id="cds.evm.model.01.545"/>
    </source>
</evidence>
<keyword evidence="2" id="KW-1185">Reference proteome</keyword>
<name>A0A803NPM2_CANSA</name>
<organism evidence="1 2">
    <name type="scientific">Cannabis sativa</name>
    <name type="common">Hemp</name>
    <name type="synonym">Marijuana</name>
    <dbReference type="NCBI Taxonomy" id="3483"/>
    <lineage>
        <taxon>Eukaryota</taxon>
        <taxon>Viridiplantae</taxon>
        <taxon>Streptophyta</taxon>
        <taxon>Embryophyta</taxon>
        <taxon>Tracheophyta</taxon>
        <taxon>Spermatophyta</taxon>
        <taxon>Magnoliopsida</taxon>
        <taxon>eudicotyledons</taxon>
        <taxon>Gunneridae</taxon>
        <taxon>Pentapetalae</taxon>
        <taxon>rosids</taxon>
        <taxon>fabids</taxon>
        <taxon>Rosales</taxon>
        <taxon>Cannabaceae</taxon>
        <taxon>Cannabis</taxon>
    </lineage>
</organism>
<dbReference type="Proteomes" id="UP000596661">
    <property type="component" value="Chromosome 1"/>
</dbReference>
<dbReference type="EMBL" id="UZAU01000018">
    <property type="status" value="NOT_ANNOTATED_CDS"/>
    <property type="molecule type" value="Genomic_DNA"/>
</dbReference>
<evidence type="ECO:0000313" key="2">
    <source>
        <dbReference type="Proteomes" id="UP000596661"/>
    </source>
</evidence>
<accession>A0A803NPM2</accession>